<gene>
    <name evidence="2" type="ORF">FC56_GL001243</name>
</gene>
<feature type="domain" description="Reverse transcriptase" evidence="1">
    <location>
        <begin position="1"/>
        <end position="233"/>
    </location>
</feature>
<dbReference type="PROSITE" id="PS50878">
    <property type="entry name" value="RT_POL"/>
    <property type="match status" value="1"/>
</dbReference>
<keyword evidence="3" id="KW-1185">Reference proteome</keyword>
<dbReference type="PATRIC" id="fig|1423802.4.peg.1261"/>
<dbReference type="STRING" id="1423802.FC56_GL001243"/>
<proteinExistence type="predicted"/>
<name>A0A0R2D3F3_9LACO</name>
<comment type="caution">
    <text evidence="2">The sequence shown here is derived from an EMBL/GenBank/DDBJ whole genome shotgun (WGS) entry which is preliminary data.</text>
</comment>
<reference evidence="2 3" key="1">
    <citation type="journal article" date="2015" name="Genome Announc.">
        <title>Expanding the biotechnology potential of lactobacilli through comparative genomics of 213 strains and associated genera.</title>
        <authorList>
            <person name="Sun Z."/>
            <person name="Harris H.M."/>
            <person name="McCann A."/>
            <person name="Guo C."/>
            <person name="Argimon S."/>
            <person name="Zhang W."/>
            <person name="Yang X."/>
            <person name="Jeffery I.B."/>
            <person name="Cooney J.C."/>
            <person name="Kagawa T.F."/>
            <person name="Liu W."/>
            <person name="Song Y."/>
            <person name="Salvetti E."/>
            <person name="Wrobel A."/>
            <person name="Rasinkangas P."/>
            <person name="Parkhill J."/>
            <person name="Rea M.C."/>
            <person name="O'Sullivan O."/>
            <person name="Ritari J."/>
            <person name="Douillard F.P."/>
            <person name="Paul Ross R."/>
            <person name="Yang R."/>
            <person name="Briner A.E."/>
            <person name="Felis G.E."/>
            <person name="de Vos W.M."/>
            <person name="Barrangou R."/>
            <person name="Klaenhammer T.R."/>
            <person name="Caufield P.W."/>
            <person name="Cui Y."/>
            <person name="Zhang H."/>
            <person name="O'Toole P.W."/>
        </authorList>
    </citation>
    <scope>NUCLEOTIDE SEQUENCE [LARGE SCALE GENOMIC DNA]</scope>
    <source>
        <strain evidence="2 3">DSM 24302</strain>
    </source>
</reference>
<dbReference type="Proteomes" id="UP000051256">
    <property type="component" value="Unassembled WGS sequence"/>
</dbReference>
<dbReference type="InterPro" id="IPR051083">
    <property type="entry name" value="GrpII_Intron_Splice-Mob/Def"/>
</dbReference>
<dbReference type="PANTHER" id="PTHR34047">
    <property type="entry name" value="NUCLEAR INTRON MATURASE 1, MITOCHONDRIAL-RELATED"/>
    <property type="match status" value="1"/>
</dbReference>
<dbReference type="SUPFAM" id="SSF56672">
    <property type="entry name" value="DNA/RNA polymerases"/>
    <property type="match status" value="1"/>
</dbReference>
<sequence length="402" mass="47956">MEYRGYIHIMSRKSGYDNKIIVNNRIVYKYSADMINKYKLLSNKIKFFWSIRSKDRYKVITDIVETISNGNIVIDSKNTYREVNNNEFTIIRGDISHFFDSVDKSKLYRIIFSNGTFSNSEEKLLKEIFFDRTITGIPQGNPISSILSEIYLKNFDQYMTLNYKYLLYERFVDDFVLILPYSVKNDELIIIKNQIKSFLNGINLKISEKKFYMVTDNDLKLNSGSFNFLGYNISIKNIEDKYYVCLKISTSKIKKYKDRIYKAFYEYNSTEKETEDFVRLKIKIENILVGVITVDKYGKKERLGIPFGYSLINDKDNIKDIYNLFMHLCYKSNLKKDEFKLLIKIAKNFKRMLDENYIYIINYLKMPIKDLKNICHDMNVKNISNKTKTEIIQRLFKKVYRK</sequence>
<evidence type="ECO:0000259" key="1">
    <source>
        <dbReference type="PROSITE" id="PS50878"/>
    </source>
</evidence>
<evidence type="ECO:0000313" key="3">
    <source>
        <dbReference type="Proteomes" id="UP000051256"/>
    </source>
</evidence>
<dbReference type="Pfam" id="PF00078">
    <property type="entry name" value="RVT_1"/>
    <property type="match status" value="1"/>
</dbReference>
<dbReference type="EMBL" id="AYZR01000004">
    <property type="protein sequence ID" value="KRM94291.1"/>
    <property type="molecule type" value="Genomic_DNA"/>
</dbReference>
<dbReference type="InterPro" id="IPR000477">
    <property type="entry name" value="RT_dom"/>
</dbReference>
<protein>
    <submittedName>
        <fullName evidence="2">Maturase protein</fullName>
    </submittedName>
</protein>
<accession>A0A0R2D3F3</accession>
<dbReference type="InterPro" id="IPR043502">
    <property type="entry name" value="DNA/RNA_pol_sf"/>
</dbReference>
<dbReference type="AlphaFoldDB" id="A0A0R2D3F3"/>
<organism evidence="2 3">
    <name type="scientific">Lentilactobacillus senioris DSM 24302 = JCM 17472</name>
    <dbReference type="NCBI Taxonomy" id="1423802"/>
    <lineage>
        <taxon>Bacteria</taxon>
        <taxon>Bacillati</taxon>
        <taxon>Bacillota</taxon>
        <taxon>Bacilli</taxon>
        <taxon>Lactobacillales</taxon>
        <taxon>Lactobacillaceae</taxon>
        <taxon>Lentilactobacillus</taxon>
    </lineage>
</organism>
<evidence type="ECO:0000313" key="2">
    <source>
        <dbReference type="EMBL" id="KRM94291.1"/>
    </source>
</evidence>
<dbReference type="PANTHER" id="PTHR34047:SF8">
    <property type="entry name" value="PROTEIN YKFC"/>
    <property type="match status" value="1"/>
</dbReference>